<evidence type="ECO:0000256" key="3">
    <source>
        <dbReference type="PROSITE-ProRule" id="PRU00339"/>
    </source>
</evidence>
<dbReference type="SUPFAM" id="SSF48452">
    <property type="entry name" value="TPR-like"/>
    <property type="match status" value="1"/>
</dbReference>
<dbReference type="PANTHER" id="PTHR44749:SF1">
    <property type="entry name" value="TETRATRICOPEPTIDE-LIKE HELICAL DOMAIN-CONTAINING PROTEIN"/>
    <property type="match status" value="1"/>
</dbReference>
<dbReference type="InterPro" id="IPR011990">
    <property type="entry name" value="TPR-like_helical_dom_sf"/>
</dbReference>
<dbReference type="Pfam" id="PF13432">
    <property type="entry name" value="TPR_16"/>
    <property type="match status" value="1"/>
</dbReference>
<dbReference type="Pfam" id="PF07719">
    <property type="entry name" value="TPR_2"/>
    <property type="match status" value="1"/>
</dbReference>
<evidence type="ECO:0000313" key="6">
    <source>
        <dbReference type="Proteomes" id="UP000018542"/>
    </source>
</evidence>
<keyword evidence="6" id="KW-1185">Reference proteome</keyword>
<dbReference type="OrthoDB" id="7959456at2"/>
<dbReference type="PATRIC" id="fig|1029756.8.peg.2547"/>
<dbReference type="Gene3D" id="1.25.40.10">
    <property type="entry name" value="Tetratricopeptide repeat domain"/>
    <property type="match status" value="1"/>
</dbReference>
<dbReference type="InterPro" id="IPR013105">
    <property type="entry name" value="TPR_2"/>
</dbReference>
<feature type="region of interest" description="Disordered" evidence="4">
    <location>
        <begin position="213"/>
        <end position="257"/>
    </location>
</feature>
<dbReference type="PROSITE" id="PS50005">
    <property type="entry name" value="TPR"/>
    <property type="match status" value="2"/>
</dbReference>
<protein>
    <submittedName>
        <fullName evidence="5">Uncharacterized protein</fullName>
    </submittedName>
</protein>
<dbReference type="GO" id="GO:0045892">
    <property type="term" value="P:negative regulation of DNA-templated transcription"/>
    <property type="evidence" value="ECO:0007669"/>
    <property type="project" value="InterPro"/>
</dbReference>
<gene>
    <name evidence="5" type="ORF">W911_12260</name>
</gene>
<evidence type="ECO:0000256" key="4">
    <source>
        <dbReference type="SAM" id="MobiDB-lite"/>
    </source>
</evidence>
<dbReference type="InterPro" id="IPR044650">
    <property type="entry name" value="SRFR1-like"/>
</dbReference>
<feature type="repeat" description="TPR" evidence="3">
    <location>
        <begin position="341"/>
        <end position="374"/>
    </location>
</feature>
<dbReference type="InterPro" id="IPR019734">
    <property type="entry name" value="TPR_rpt"/>
</dbReference>
<evidence type="ECO:0000256" key="1">
    <source>
        <dbReference type="ARBA" id="ARBA00022737"/>
    </source>
</evidence>
<keyword evidence="2 3" id="KW-0802">TPR repeat</keyword>
<dbReference type="InterPro" id="IPR029787">
    <property type="entry name" value="Nucleotide_cyclase"/>
</dbReference>
<dbReference type="SUPFAM" id="SSF55073">
    <property type="entry name" value="Nucleotide cyclase"/>
    <property type="match status" value="1"/>
</dbReference>
<evidence type="ECO:0000256" key="2">
    <source>
        <dbReference type="ARBA" id="ARBA00022803"/>
    </source>
</evidence>
<evidence type="ECO:0000313" key="5">
    <source>
        <dbReference type="EMBL" id="AHB50254.1"/>
    </source>
</evidence>
<dbReference type="AlphaFoldDB" id="V5SJV0"/>
<proteinExistence type="predicted"/>
<dbReference type="SMART" id="SM00028">
    <property type="entry name" value="TPR"/>
    <property type="match status" value="4"/>
</dbReference>
<dbReference type="EMBL" id="CP006912">
    <property type="protein sequence ID" value="AHB50254.1"/>
    <property type="molecule type" value="Genomic_DNA"/>
</dbReference>
<feature type="repeat" description="TPR" evidence="3">
    <location>
        <begin position="409"/>
        <end position="442"/>
    </location>
</feature>
<reference evidence="5 6" key="1">
    <citation type="journal article" date="2014" name="Genome Announc.">
        <title>Complete Genome Sequence of Hyphomicrobium nitrativorans Strain NL23, a Denitrifying Bacterium Isolated from Biofilm of a Methanol-Fed Denitrification System Treating Seawater at the Montreal Biodome.</title>
        <authorList>
            <person name="Martineau C."/>
            <person name="Villeneuve C."/>
            <person name="Mauffrey F."/>
            <person name="Villemur R."/>
        </authorList>
    </citation>
    <scope>NUCLEOTIDE SEQUENCE [LARGE SCALE GENOMIC DNA]</scope>
    <source>
        <strain evidence="5">NL23</strain>
    </source>
</reference>
<dbReference type="RefSeq" id="WP_023787792.1">
    <property type="nucleotide sequence ID" value="NC_022997.1"/>
</dbReference>
<dbReference type="PANTHER" id="PTHR44749">
    <property type="entry name" value="SUPPRESSOR OF RPS4-RLD 1"/>
    <property type="match status" value="1"/>
</dbReference>
<dbReference type="HOGENOM" id="CLU_548331_0_0_5"/>
<dbReference type="KEGG" id="hni:W911_12260"/>
<dbReference type="Proteomes" id="UP000018542">
    <property type="component" value="Chromosome"/>
</dbReference>
<name>V5SJV0_9HYPH</name>
<keyword evidence="1" id="KW-0677">Repeat</keyword>
<accession>V5SJV0</accession>
<organism evidence="5 6">
    <name type="scientific">Hyphomicrobium nitrativorans NL23</name>
    <dbReference type="NCBI Taxonomy" id="1029756"/>
    <lineage>
        <taxon>Bacteria</taxon>
        <taxon>Pseudomonadati</taxon>
        <taxon>Pseudomonadota</taxon>
        <taxon>Alphaproteobacteria</taxon>
        <taxon>Hyphomicrobiales</taxon>
        <taxon>Hyphomicrobiaceae</taxon>
        <taxon>Hyphomicrobium</taxon>
    </lineage>
</organism>
<sequence length="455" mass="47534">MKRKIRAVLMADIAAARSSGSADDPGAPVRLDSYRAVVRDVVAHGGGEMLTASDEGALIAAFQSAVAVMRAAVDMQETLRARNKALSLTERMDVRIGIAIAEVPAGEGEVPPETHAAVRALADLAAPGGLCVSQSLREAVAGKLHLAFQPVTPDGAALDGLAPATYRVAVGSAEPARRKRALPQWSVAPKHAASVAAALLIGALAWLVLPRSEPAPEPSADGPAEAGLPLPGPSSADVTAASTPPADARPSGTLVFKPAHAPNPSAVLSARKMLPNAWRDCEGGEPSKAIEGCQLLIDSGLAQDAELAEFHLRQGKALRDRGDFDRALSSITTALSIAPTPAAYALRGTVLYKKQNFDAAIADYSEAIRRDARNGEALNNRAWTYYRMGRARDALPDADAAVRLLAKQAYAWDTRAHIHAALGDREAAIRDFRAALAIDPAYADSKAGLAKLGAH</sequence>
<dbReference type="STRING" id="1029756.W911_12260"/>
<dbReference type="Gene3D" id="3.30.70.1230">
    <property type="entry name" value="Nucleotide cyclase"/>
    <property type="match status" value="1"/>
</dbReference>